<dbReference type="CDD" id="cd11386">
    <property type="entry name" value="MCP_signal"/>
    <property type="match status" value="1"/>
</dbReference>
<evidence type="ECO:0000259" key="9">
    <source>
        <dbReference type="PROSITE" id="PS50885"/>
    </source>
</evidence>
<evidence type="ECO:0000256" key="1">
    <source>
        <dbReference type="ARBA" id="ARBA00004236"/>
    </source>
</evidence>
<dbReference type="PANTHER" id="PTHR32089:SF112">
    <property type="entry name" value="LYSOZYME-LIKE PROTEIN-RELATED"/>
    <property type="match status" value="1"/>
</dbReference>
<protein>
    <submittedName>
        <fullName evidence="10">Methyl-accepting chemotaxis protein</fullName>
    </submittedName>
</protein>
<evidence type="ECO:0000313" key="10">
    <source>
        <dbReference type="EMBL" id="MBM7658188.1"/>
    </source>
</evidence>
<dbReference type="Gene3D" id="1.10.8.500">
    <property type="entry name" value="HAMP domain in histidine kinase"/>
    <property type="match status" value="1"/>
</dbReference>
<name>A0ABS2Q8S5_9BACL</name>
<keyword evidence="7" id="KW-1133">Transmembrane helix</keyword>
<organism evidence="10 11">
    <name type="scientific">Sporolactobacillus spathodeae</name>
    <dbReference type="NCBI Taxonomy" id="1465502"/>
    <lineage>
        <taxon>Bacteria</taxon>
        <taxon>Bacillati</taxon>
        <taxon>Bacillota</taxon>
        <taxon>Bacilli</taxon>
        <taxon>Bacillales</taxon>
        <taxon>Sporolactobacillaceae</taxon>
        <taxon>Sporolactobacillus</taxon>
    </lineage>
</organism>
<accession>A0ABS2Q8S5</accession>
<keyword evidence="3 7" id="KW-0472">Membrane</keyword>
<dbReference type="Gene3D" id="1.10.287.950">
    <property type="entry name" value="Methyl-accepting chemotaxis protein"/>
    <property type="match status" value="1"/>
</dbReference>
<comment type="subcellular location">
    <subcellularLocation>
        <location evidence="1">Cell membrane</location>
    </subcellularLocation>
</comment>
<evidence type="ECO:0000259" key="8">
    <source>
        <dbReference type="PROSITE" id="PS50111"/>
    </source>
</evidence>
<dbReference type="RefSeq" id="WP_205006755.1">
    <property type="nucleotide sequence ID" value="NZ_CBCRXA010000012.1"/>
</dbReference>
<evidence type="ECO:0000313" key="11">
    <source>
        <dbReference type="Proteomes" id="UP000823201"/>
    </source>
</evidence>
<dbReference type="CDD" id="cd06225">
    <property type="entry name" value="HAMP"/>
    <property type="match status" value="1"/>
</dbReference>
<evidence type="ECO:0000256" key="5">
    <source>
        <dbReference type="ARBA" id="ARBA00029447"/>
    </source>
</evidence>
<dbReference type="PROSITE" id="PS50885">
    <property type="entry name" value="HAMP"/>
    <property type="match status" value="1"/>
</dbReference>
<evidence type="ECO:0000256" key="7">
    <source>
        <dbReference type="SAM" id="Phobius"/>
    </source>
</evidence>
<feature type="domain" description="Methyl-accepting transducer" evidence="8">
    <location>
        <begin position="433"/>
        <end position="669"/>
    </location>
</feature>
<dbReference type="SMART" id="SM00304">
    <property type="entry name" value="HAMP"/>
    <property type="match status" value="1"/>
</dbReference>
<evidence type="ECO:0000256" key="3">
    <source>
        <dbReference type="ARBA" id="ARBA00023136"/>
    </source>
</evidence>
<dbReference type="SMART" id="SM00283">
    <property type="entry name" value="MA"/>
    <property type="match status" value="1"/>
</dbReference>
<dbReference type="Pfam" id="PF00672">
    <property type="entry name" value="HAMP"/>
    <property type="match status" value="1"/>
</dbReference>
<dbReference type="CDD" id="cd18773">
    <property type="entry name" value="PDC1_HK_sensor"/>
    <property type="match status" value="1"/>
</dbReference>
<sequence>MLGLKLLHLKNRDLSRKAEMVFEGISNGRKRALEEWFQDRWLEIENVNHIAYSYDERGTEIHKILKDSLDTSDFIEFLLLDENGMAIASSYPQHIGQSFADLPNYQKGLAGEKLMYGPYLDERTLDIDCSEHEFFDEVTLMFSVPAVNGDGRKRIFIGRVLNDTMSNVIQDEDTHVYKDSGDNYLFMVQTSRQVPPGTAISRSRFEDDTFTLGDNLKDGVRTKHWGTVKIEKHTEFEICFTDPETGKLHQGIQNTMDKGENLDVWPGYPDYRHIMVGGKGTLIRPPHSDEVWGMMCEGDIAEIYHFNSLKLRLPFILSMGAAAAAVIDAVGYHYSYRYGIISSIITWLLLALYAFISTRKLVVQPINRTVDILHEIAEGEGDLTSRLDKTGYDEIGELSRWFNKFVNNQMTMIKRVGRSANTSKAAIATVTEMTGHISDSMSTVSDTVDQMLLTSKKQNQAFQNTRDHFNDLSSSIQEMNAVIHQVTGKTEAANDRASAANQDSSEALRFINELGNETHETLDHIHALNARSDEITKVVTVISGISEQTQLLALNATIEAARAGEAGKGFVVVAKEISKLADQTDEATRSVRQLVVTIQEETHRALSKIETTDQTAKNSTEKIKQTMTTFQYITEGINDIAEKMTGLLEITNKQSKDINDVVVSINQSADEIEQQTARDASNSKTSIHMMHDVANEVTRLKQVTDNLNYVSTDLQKMVSDFKVV</sequence>
<keyword evidence="4 6" id="KW-0807">Transducer</keyword>
<dbReference type="Pfam" id="PF00015">
    <property type="entry name" value="MCPsignal"/>
    <property type="match status" value="1"/>
</dbReference>
<dbReference type="InterPro" id="IPR003660">
    <property type="entry name" value="HAMP_dom"/>
</dbReference>
<feature type="transmembrane region" description="Helical" evidence="7">
    <location>
        <begin position="313"/>
        <end position="332"/>
    </location>
</feature>
<dbReference type="EMBL" id="JAFBEV010000013">
    <property type="protein sequence ID" value="MBM7658188.1"/>
    <property type="molecule type" value="Genomic_DNA"/>
</dbReference>
<dbReference type="InterPro" id="IPR004089">
    <property type="entry name" value="MCPsignal_dom"/>
</dbReference>
<evidence type="ECO:0000256" key="2">
    <source>
        <dbReference type="ARBA" id="ARBA00022475"/>
    </source>
</evidence>
<reference evidence="10 11" key="1">
    <citation type="submission" date="2021-01" db="EMBL/GenBank/DDBJ databases">
        <title>Genomic Encyclopedia of Type Strains, Phase IV (KMG-IV): sequencing the most valuable type-strain genomes for metagenomic binning, comparative biology and taxonomic classification.</title>
        <authorList>
            <person name="Goeker M."/>
        </authorList>
    </citation>
    <scope>NUCLEOTIDE SEQUENCE [LARGE SCALE GENOMIC DNA]</scope>
    <source>
        <strain evidence="10 11">DSM 100968</strain>
    </source>
</reference>
<feature type="domain" description="HAMP" evidence="9">
    <location>
        <begin position="360"/>
        <end position="414"/>
    </location>
</feature>
<comment type="caution">
    <text evidence="10">The sequence shown here is derived from an EMBL/GenBank/DDBJ whole genome shotgun (WGS) entry which is preliminary data.</text>
</comment>
<dbReference type="PANTHER" id="PTHR32089">
    <property type="entry name" value="METHYL-ACCEPTING CHEMOTAXIS PROTEIN MCPB"/>
    <property type="match status" value="1"/>
</dbReference>
<proteinExistence type="inferred from homology"/>
<dbReference type="SUPFAM" id="SSF58104">
    <property type="entry name" value="Methyl-accepting chemotaxis protein (MCP) signaling domain"/>
    <property type="match status" value="1"/>
</dbReference>
<keyword evidence="7" id="KW-0812">Transmembrane</keyword>
<keyword evidence="11" id="KW-1185">Reference proteome</keyword>
<keyword evidence="2" id="KW-1003">Cell membrane</keyword>
<comment type="similarity">
    <text evidence="5">Belongs to the methyl-accepting chemotaxis (MCP) protein family.</text>
</comment>
<evidence type="ECO:0000256" key="6">
    <source>
        <dbReference type="PROSITE-ProRule" id="PRU00284"/>
    </source>
</evidence>
<evidence type="ECO:0000256" key="4">
    <source>
        <dbReference type="ARBA" id="ARBA00023224"/>
    </source>
</evidence>
<dbReference type="PROSITE" id="PS50111">
    <property type="entry name" value="CHEMOTAXIS_TRANSDUC_2"/>
    <property type="match status" value="1"/>
</dbReference>
<gene>
    <name evidence="10" type="ORF">JOC27_001641</name>
</gene>
<feature type="transmembrane region" description="Helical" evidence="7">
    <location>
        <begin position="338"/>
        <end position="356"/>
    </location>
</feature>
<dbReference type="Proteomes" id="UP000823201">
    <property type="component" value="Unassembled WGS sequence"/>
</dbReference>